<comment type="caution">
    <text evidence="3">The sequence shown here is derived from an EMBL/GenBank/DDBJ whole genome shotgun (WGS) entry which is preliminary data.</text>
</comment>
<keyword evidence="1" id="KW-1133">Transmembrane helix</keyword>
<reference evidence="3 4" key="1">
    <citation type="submission" date="2024-09" db="EMBL/GenBank/DDBJ databases">
        <authorList>
            <person name="Sun Q."/>
            <person name="Mori K."/>
        </authorList>
    </citation>
    <scope>NUCLEOTIDE SEQUENCE [LARGE SCALE GENOMIC DNA]</scope>
    <source>
        <strain evidence="3 4">CCM 7765</strain>
    </source>
</reference>
<gene>
    <name evidence="3" type="ORF">ACFFI0_23190</name>
</gene>
<evidence type="ECO:0000313" key="4">
    <source>
        <dbReference type="Proteomes" id="UP001589774"/>
    </source>
</evidence>
<keyword evidence="1" id="KW-0812">Transmembrane</keyword>
<evidence type="ECO:0000313" key="3">
    <source>
        <dbReference type="EMBL" id="MFC0321243.1"/>
    </source>
</evidence>
<organism evidence="3 4">
    <name type="scientific">Olivibacter oleidegradans</name>
    <dbReference type="NCBI Taxonomy" id="760123"/>
    <lineage>
        <taxon>Bacteria</taxon>
        <taxon>Pseudomonadati</taxon>
        <taxon>Bacteroidota</taxon>
        <taxon>Sphingobacteriia</taxon>
        <taxon>Sphingobacteriales</taxon>
        <taxon>Sphingobacteriaceae</taxon>
        <taxon>Olivibacter</taxon>
    </lineage>
</organism>
<feature type="transmembrane region" description="Helical" evidence="1">
    <location>
        <begin position="35"/>
        <end position="52"/>
    </location>
</feature>
<keyword evidence="2" id="KW-0732">Signal</keyword>
<accession>A0ABV6HQR8</accession>
<feature type="signal peptide" evidence="2">
    <location>
        <begin position="1"/>
        <end position="19"/>
    </location>
</feature>
<evidence type="ECO:0008006" key="5">
    <source>
        <dbReference type="Google" id="ProtNLM"/>
    </source>
</evidence>
<keyword evidence="4" id="KW-1185">Reference proteome</keyword>
<sequence>MKKLFLVLMAAIYSNLALANQVGTDEEYSTPKTVAYLVIGVILVTIIATVLYKRPKRKFNE</sequence>
<evidence type="ECO:0000256" key="2">
    <source>
        <dbReference type="SAM" id="SignalP"/>
    </source>
</evidence>
<dbReference type="RefSeq" id="WP_013663375.1">
    <property type="nucleotide sequence ID" value="NZ_JBHLWO010000004.1"/>
</dbReference>
<feature type="chain" id="PRO_5047459562" description="LPXTG-motif cell wall-anchored protein" evidence="2">
    <location>
        <begin position="20"/>
        <end position="61"/>
    </location>
</feature>
<name>A0ABV6HQR8_9SPHI</name>
<proteinExistence type="predicted"/>
<dbReference type="EMBL" id="JBHLWO010000004">
    <property type="protein sequence ID" value="MFC0321243.1"/>
    <property type="molecule type" value="Genomic_DNA"/>
</dbReference>
<evidence type="ECO:0000256" key="1">
    <source>
        <dbReference type="SAM" id="Phobius"/>
    </source>
</evidence>
<keyword evidence="1" id="KW-0472">Membrane</keyword>
<protein>
    <recommendedName>
        <fullName evidence="5">LPXTG-motif cell wall-anchored protein</fullName>
    </recommendedName>
</protein>
<dbReference type="Proteomes" id="UP001589774">
    <property type="component" value="Unassembled WGS sequence"/>
</dbReference>